<protein>
    <submittedName>
        <fullName evidence="2">Phytanoyl-CoA dioxygenase family protein</fullName>
    </submittedName>
</protein>
<dbReference type="GO" id="GO:0016706">
    <property type="term" value="F:2-oxoglutarate-dependent dioxygenase activity"/>
    <property type="evidence" value="ECO:0007669"/>
    <property type="project" value="UniProtKB-ARBA"/>
</dbReference>
<sequence>MHATDRIDAETYHRDIVPGLLAGTRGTLAAAGLAGLDPLTLVVGDAAWTYRADDGRLRVEPADGESGARDTGTGTAASPDAGKGSVCVLSPDAWTDFVTQLRTAAALAIAGDVEVRRGTVLDLFAWEPALRALYQGIPIYRSTGPTVTDGAGRPVDLERAWTLGDTDADLAAFFEATGVMRVRGVFTAEEIAAFNAEVDRLADLARTDDGRSWWAAAEDGTDILCRMVYANDHSPLIAGLARDPRLLRLSGLLHPDLAACTDRMEGISVLLKPPGRLKGLANIPWHTDCGLGGHQLRCPAVAVGIQLTGSSPENGCLEAIAGTHGKTCPAPEKDDLAGLPHMSVPTDPGDVTVHIADVLHASPPPTGTGGRRTMYVTFYPPSLFETVGKGLAANDLIRSRSASELDASLGR</sequence>
<feature type="region of interest" description="Disordered" evidence="1">
    <location>
        <begin position="59"/>
        <end position="81"/>
    </location>
</feature>
<comment type="caution">
    <text evidence="2">The sequence shown here is derived from an EMBL/GenBank/DDBJ whole genome shotgun (WGS) entry which is preliminary data.</text>
</comment>
<dbReference type="Gene3D" id="2.60.120.620">
    <property type="entry name" value="q2cbj1_9rhob like domain"/>
    <property type="match status" value="1"/>
</dbReference>
<keyword evidence="2" id="KW-0560">Oxidoreductase</keyword>
<dbReference type="RefSeq" id="WP_235052188.1">
    <property type="nucleotide sequence ID" value="NZ_JAKFHA010000005.1"/>
</dbReference>
<reference evidence="2" key="1">
    <citation type="submission" date="2022-01" db="EMBL/GenBank/DDBJ databases">
        <title>Genome-Based Taxonomic Classification of the Phylum Actinobacteria.</title>
        <authorList>
            <person name="Gao Y."/>
        </authorList>
    </citation>
    <scope>NUCLEOTIDE SEQUENCE</scope>
    <source>
        <strain evidence="2">KLBMP 8922</strain>
    </source>
</reference>
<dbReference type="InterPro" id="IPR008775">
    <property type="entry name" value="Phytyl_CoA_dOase-like"/>
</dbReference>
<dbReference type="GO" id="GO:0005506">
    <property type="term" value="F:iron ion binding"/>
    <property type="evidence" value="ECO:0007669"/>
    <property type="project" value="UniProtKB-ARBA"/>
</dbReference>
<dbReference type="PANTHER" id="PTHR20883:SF48">
    <property type="entry name" value="ECTOINE DIOXYGENASE"/>
    <property type="match status" value="1"/>
</dbReference>
<dbReference type="PANTHER" id="PTHR20883">
    <property type="entry name" value="PHYTANOYL-COA DIOXYGENASE DOMAIN CONTAINING 1"/>
    <property type="match status" value="1"/>
</dbReference>
<keyword evidence="2" id="KW-0223">Dioxygenase</keyword>
<dbReference type="Proteomes" id="UP001165378">
    <property type="component" value="Unassembled WGS sequence"/>
</dbReference>
<evidence type="ECO:0000313" key="2">
    <source>
        <dbReference type="EMBL" id="MCF2528027.1"/>
    </source>
</evidence>
<dbReference type="SUPFAM" id="SSF51197">
    <property type="entry name" value="Clavaminate synthase-like"/>
    <property type="match status" value="1"/>
</dbReference>
<keyword evidence="3" id="KW-1185">Reference proteome</keyword>
<dbReference type="AlphaFoldDB" id="A0AA41Q0Y1"/>
<accession>A0AA41Q0Y1</accession>
<evidence type="ECO:0000256" key="1">
    <source>
        <dbReference type="SAM" id="MobiDB-lite"/>
    </source>
</evidence>
<evidence type="ECO:0000313" key="3">
    <source>
        <dbReference type="Proteomes" id="UP001165378"/>
    </source>
</evidence>
<dbReference type="Pfam" id="PF05721">
    <property type="entry name" value="PhyH"/>
    <property type="match status" value="1"/>
</dbReference>
<dbReference type="EMBL" id="JAKFHA010000005">
    <property type="protein sequence ID" value="MCF2528027.1"/>
    <property type="molecule type" value="Genomic_DNA"/>
</dbReference>
<organism evidence="2 3">
    <name type="scientific">Yinghuangia soli</name>
    <dbReference type="NCBI Taxonomy" id="2908204"/>
    <lineage>
        <taxon>Bacteria</taxon>
        <taxon>Bacillati</taxon>
        <taxon>Actinomycetota</taxon>
        <taxon>Actinomycetes</taxon>
        <taxon>Kitasatosporales</taxon>
        <taxon>Streptomycetaceae</taxon>
        <taxon>Yinghuangia</taxon>
    </lineage>
</organism>
<proteinExistence type="predicted"/>
<gene>
    <name evidence="2" type="ORF">LZ495_12455</name>
</gene>
<name>A0AA41Q0Y1_9ACTN</name>